<keyword evidence="1" id="KW-0175">Coiled coil</keyword>
<organism evidence="2 3">
    <name type="scientific">Brachybacterium hainanense</name>
    <dbReference type="NCBI Taxonomy" id="1541174"/>
    <lineage>
        <taxon>Bacteria</taxon>
        <taxon>Bacillati</taxon>
        <taxon>Actinomycetota</taxon>
        <taxon>Actinomycetes</taxon>
        <taxon>Micrococcales</taxon>
        <taxon>Dermabacteraceae</taxon>
        <taxon>Brachybacterium</taxon>
    </lineage>
</organism>
<sequence>MATTRTKAVKASTSDPVAAARTAVAEGEKALAEADEKLSQLRKEQADLTRKVELGDLSIDPDRIEELDRLLPAREARRDDIRDRILPARRQALASAELTHLADQTAEGSPAALLSSLEGSKASAVEKLTAAIEELHSAVEGYNQAVRPLVAQVREAGLIEGKTDPLARVLVRSVPVARPNGGTAYTDVLVVDGELYREQDPQAIAAAVLAAVTNR</sequence>
<evidence type="ECO:0000313" key="2">
    <source>
        <dbReference type="EMBL" id="MFC0674006.1"/>
    </source>
</evidence>
<gene>
    <name evidence="2" type="ORF">ACFFF6_08575</name>
</gene>
<accession>A0ABV6RAJ3</accession>
<dbReference type="EMBL" id="JBHLSV010000008">
    <property type="protein sequence ID" value="MFC0674006.1"/>
    <property type="molecule type" value="Genomic_DNA"/>
</dbReference>
<proteinExistence type="predicted"/>
<name>A0ABV6RAJ3_9MICO</name>
<evidence type="ECO:0000256" key="1">
    <source>
        <dbReference type="SAM" id="Coils"/>
    </source>
</evidence>
<keyword evidence="3" id="KW-1185">Reference proteome</keyword>
<comment type="caution">
    <text evidence="2">The sequence shown here is derived from an EMBL/GenBank/DDBJ whole genome shotgun (WGS) entry which is preliminary data.</text>
</comment>
<feature type="coiled-coil region" evidence="1">
    <location>
        <begin position="24"/>
        <end position="51"/>
    </location>
</feature>
<evidence type="ECO:0000313" key="3">
    <source>
        <dbReference type="Proteomes" id="UP001589793"/>
    </source>
</evidence>
<protein>
    <submittedName>
        <fullName evidence="2">Uncharacterized protein</fullName>
    </submittedName>
</protein>
<reference evidence="2 3" key="1">
    <citation type="submission" date="2024-09" db="EMBL/GenBank/DDBJ databases">
        <authorList>
            <person name="Sun Q."/>
            <person name="Mori K."/>
        </authorList>
    </citation>
    <scope>NUCLEOTIDE SEQUENCE [LARGE SCALE GENOMIC DNA]</scope>
    <source>
        <strain evidence="2 3">CICC 10874</strain>
    </source>
</reference>
<dbReference type="RefSeq" id="WP_376979940.1">
    <property type="nucleotide sequence ID" value="NZ_JBHLSV010000008.1"/>
</dbReference>
<dbReference type="Proteomes" id="UP001589793">
    <property type="component" value="Unassembled WGS sequence"/>
</dbReference>